<dbReference type="Proteomes" id="UP001596023">
    <property type="component" value="Unassembled WGS sequence"/>
</dbReference>
<protein>
    <submittedName>
        <fullName evidence="1">Glycoside hydrolase family 76 protein</fullName>
    </submittedName>
</protein>
<accession>A0ABV9KXE5</accession>
<dbReference type="PANTHER" id="PTHR47791">
    <property type="entry name" value="MEIOTICALLY UP-REGULATED GENE 191 PROTEIN"/>
    <property type="match status" value="1"/>
</dbReference>
<reference evidence="2" key="1">
    <citation type="journal article" date="2019" name="Int. J. Syst. Evol. Microbiol.">
        <title>The Global Catalogue of Microorganisms (GCM) 10K type strain sequencing project: providing services to taxonomists for standard genome sequencing and annotation.</title>
        <authorList>
            <consortium name="The Broad Institute Genomics Platform"/>
            <consortium name="The Broad Institute Genome Sequencing Center for Infectious Disease"/>
            <person name="Wu L."/>
            <person name="Ma J."/>
        </authorList>
    </citation>
    <scope>NUCLEOTIDE SEQUENCE [LARGE SCALE GENOMIC DNA]</scope>
    <source>
        <strain evidence="2">CCUG 66188</strain>
    </source>
</reference>
<proteinExistence type="predicted"/>
<sequence>MFIVLQGSIISSCLAMTAACSDNTEADNDGGGNNSGIIRSDNLAEQNILRSMQLVDSAVSYHFKGEGMAMSRYYNPYTNSNVNKDGADEKGSVWMYTSSIEAVNAILHGLKAHKENGRAELYDKHFNRYTALLAKLYDNIAYYRGTFRLTSYTQTKDWSVYGVDRGNAKGTAQVEGIHNVYDDQQWLMRELIEAYRLTGSNTYLTEAEYLADYVLDGWDCVLDTNGKEYGGIPWGPGYVTKHSCSNGPAVSPLVWLHELYKGKNDEISYRYIATDGSRKTATLKKSDYYLKFAGAVYAWQKTNLLRGDGVYYDMMGGCDPGCNVAYETVNGVTYRKHTNLRDRVGTAYSYNCGSMLSGAADLYRATGENTYVEDAKKLSDASFRYFAKLGVNKPGYYTYDIIGFNNWFNGVLMRAYVDVYPSYNNASAYIDSFQKNLDYGYENFFYKGFLPPDLLAGWTRENGNNRVEGMFTFAFAAEYATLARYELEKNN</sequence>
<dbReference type="GO" id="GO:0016787">
    <property type="term" value="F:hydrolase activity"/>
    <property type="evidence" value="ECO:0007669"/>
    <property type="project" value="UniProtKB-KW"/>
</dbReference>
<keyword evidence="1" id="KW-0378">Hydrolase</keyword>
<dbReference type="PANTHER" id="PTHR47791:SF4">
    <property type="entry name" value="(PUTATIVE SECRETED PROTEIN)-RELATED"/>
    <property type="match status" value="1"/>
</dbReference>
<dbReference type="Gene3D" id="1.50.10.20">
    <property type="match status" value="1"/>
</dbReference>
<evidence type="ECO:0000313" key="1">
    <source>
        <dbReference type="EMBL" id="MFC4674346.1"/>
    </source>
</evidence>
<dbReference type="InterPro" id="IPR008928">
    <property type="entry name" value="6-hairpin_glycosidase_sf"/>
</dbReference>
<organism evidence="1 2">
    <name type="scientific">Dysgonomonas termitidis</name>
    <dbReference type="NCBI Taxonomy" id="1516126"/>
    <lineage>
        <taxon>Bacteria</taxon>
        <taxon>Pseudomonadati</taxon>
        <taxon>Bacteroidota</taxon>
        <taxon>Bacteroidia</taxon>
        <taxon>Bacteroidales</taxon>
        <taxon>Dysgonomonadaceae</taxon>
        <taxon>Dysgonomonas</taxon>
    </lineage>
</organism>
<name>A0ABV9KXE5_9BACT</name>
<dbReference type="RefSeq" id="WP_379996592.1">
    <property type="nucleotide sequence ID" value="NZ_JBHSGN010000072.1"/>
</dbReference>
<dbReference type="SUPFAM" id="SSF48208">
    <property type="entry name" value="Six-hairpin glycosidases"/>
    <property type="match status" value="1"/>
</dbReference>
<comment type="caution">
    <text evidence="1">The sequence shown here is derived from an EMBL/GenBank/DDBJ whole genome shotgun (WGS) entry which is preliminary data.</text>
</comment>
<evidence type="ECO:0000313" key="2">
    <source>
        <dbReference type="Proteomes" id="UP001596023"/>
    </source>
</evidence>
<keyword evidence="2" id="KW-1185">Reference proteome</keyword>
<dbReference type="Pfam" id="PF03663">
    <property type="entry name" value="Glyco_hydro_76"/>
    <property type="match status" value="1"/>
</dbReference>
<dbReference type="InterPro" id="IPR005198">
    <property type="entry name" value="Glyco_hydro_76"/>
</dbReference>
<gene>
    <name evidence="1" type="ORF">ACFO6W_11625</name>
</gene>
<dbReference type="InterPro" id="IPR053169">
    <property type="entry name" value="MUG_Protein"/>
</dbReference>
<dbReference type="EMBL" id="JBHSGN010000072">
    <property type="protein sequence ID" value="MFC4674346.1"/>
    <property type="molecule type" value="Genomic_DNA"/>
</dbReference>